<keyword evidence="1" id="KW-0805">Transcription regulation</keyword>
<dbReference type="Gene3D" id="1.10.10.10">
    <property type="entry name" value="Winged helix-like DNA-binding domain superfamily/Winged helix DNA-binding domain"/>
    <property type="match status" value="1"/>
</dbReference>
<dbReference type="SUPFAM" id="SSF54909">
    <property type="entry name" value="Dimeric alpha+beta barrel"/>
    <property type="match status" value="1"/>
</dbReference>
<dbReference type="Pfam" id="PF13412">
    <property type="entry name" value="HTH_24"/>
    <property type="match status" value="1"/>
</dbReference>
<protein>
    <submittedName>
        <fullName evidence="5">Lrp/AsnC family transcriptional regulator</fullName>
    </submittedName>
</protein>
<keyword evidence="2" id="KW-0238">DNA-binding</keyword>
<evidence type="ECO:0000313" key="6">
    <source>
        <dbReference type="Proteomes" id="UP001597546"/>
    </source>
</evidence>
<evidence type="ECO:0000259" key="4">
    <source>
        <dbReference type="PROSITE" id="PS50956"/>
    </source>
</evidence>
<dbReference type="CDD" id="cd00090">
    <property type="entry name" value="HTH_ARSR"/>
    <property type="match status" value="1"/>
</dbReference>
<organism evidence="5 6">
    <name type="scientific">Pedobacter alpinus</name>
    <dbReference type="NCBI Taxonomy" id="1590643"/>
    <lineage>
        <taxon>Bacteria</taxon>
        <taxon>Pseudomonadati</taxon>
        <taxon>Bacteroidota</taxon>
        <taxon>Sphingobacteriia</taxon>
        <taxon>Sphingobacteriales</taxon>
        <taxon>Sphingobacteriaceae</taxon>
        <taxon>Pedobacter</taxon>
    </lineage>
</organism>
<accession>A0ABW5TQZ9</accession>
<dbReference type="SUPFAM" id="SSF46785">
    <property type="entry name" value="Winged helix' DNA-binding domain"/>
    <property type="match status" value="1"/>
</dbReference>
<evidence type="ECO:0000256" key="1">
    <source>
        <dbReference type="ARBA" id="ARBA00023015"/>
    </source>
</evidence>
<evidence type="ECO:0000313" key="5">
    <source>
        <dbReference type="EMBL" id="MFD2731464.1"/>
    </source>
</evidence>
<proteinExistence type="predicted"/>
<sequence length="151" mass="17433">MIDNTDIKILKLLQENAQLTFKEISQKINLSVTPVHDRIKKMEREGIIEKYVTVINKKLVNASLMVFCNITLDKQTKYNFSEFEESILKFSEVVECNIVSGGYDYLLKVITKDMESYNAFYQQKLSVLPTVAHIHSIFVMSEIKNTTVFAL</sequence>
<keyword evidence="3" id="KW-0804">Transcription</keyword>
<dbReference type="Pfam" id="PF01037">
    <property type="entry name" value="AsnC_trans_reg"/>
    <property type="match status" value="1"/>
</dbReference>
<dbReference type="InterPro" id="IPR011991">
    <property type="entry name" value="ArsR-like_HTH"/>
</dbReference>
<dbReference type="InterPro" id="IPR011008">
    <property type="entry name" value="Dimeric_a/b-barrel"/>
</dbReference>
<evidence type="ECO:0000256" key="3">
    <source>
        <dbReference type="ARBA" id="ARBA00023163"/>
    </source>
</evidence>
<dbReference type="PANTHER" id="PTHR30154:SF34">
    <property type="entry name" value="TRANSCRIPTIONAL REGULATOR AZLB"/>
    <property type="match status" value="1"/>
</dbReference>
<keyword evidence="6" id="KW-1185">Reference proteome</keyword>
<dbReference type="InterPro" id="IPR019887">
    <property type="entry name" value="Tscrpt_reg_AsnC/Lrp_C"/>
</dbReference>
<dbReference type="InterPro" id="IPR036390">
    <property type="entry name" value="WH_DNA-bd_sf"/>
</dbReference>
<dbReference type="PROSITE" id="PS50956">
    <property type="entry name" value="HTH_ASNC_2"/>
    <property type="match status" value="1"/>
</dbReference>
<dbReference type="InterPro" id="IPR000485">
    <property type="entry name" value="AsnC-type_HTH_dom"/>
</dbReference>
<dbReference type="PRINTS" id="PR00033">
    <property type="entry name" value="HTHASNC"/>
</dbReference>
<dbReference type="PROSITE" id="PS00519">
    <property type="entry name" value="HTH_ASNC_1"/>
    <property type="match status" value="1"/>
</dbReference>
<dbReference type="EMBL" id="JBHULV010000022">
    <property type="protein sequence ID" value="MFD2731464.1"/>
    <property type="molecule type" value="Genomic_DNA"/>
</dbReference>
<dbReference type="RefSeq" id="WP_379043055.1">
    <property type="nucleotide sequence ID" value="NZ_JBHSKW010000027.1"/>
</dbReference>
<evidence type="ECO:0000256" key="2">
    <source>
        <dbReference type="ARBA" id="ARBA00023125"/>
    </source>
</evidence>
<dbReference type="Gene3D" id="3.30.70.920">
    <property type="match status" value="1"/>
</dbReference>
<dbReference type="InterPro" id="IPR019888">
    <property type="entry name" value="Tscrpt_reg_AsnC-like"/>
</dbReference>
<dbReference type="PANTHER" id="PTHR30154">
    <property type="entry name" value="LEUCINE-RESPONSIVE REGULATORY PROTEIN"/>
    <property type="match status" value="1"/>
</dbReference>
<dbReference type="Proteomes" id="UP001597546">
    <property type="component" value="Unassembled WGS sequence"/>
</dbReference>
<dbReference type="InterPro" id="IPR019885">
    <property type="entry name" value="Tscrpt_reg_HTH_AsnC-type_CS"/>
</dbReference>
<feature type="domain" description="HTH asnC-type" evidence="4">
    <location>
        <begin position="2"/>
        <end position="63"/>
    </location>
</feature>
<comment type="caution">
    <text evidence="5">The sequence shown here is derived from an EMBL/GenBank/DDBJ whole genome shotgun (WGS) entry which is preliminary data.</text>
</comment>
<dbReference type="SMART" id="SM00344">
    <property type="entry name" value="HTH_ASNC"/>
    <property type="match status" value="1"/>
</dbReference>
<name>A0ABW5TQZ9_9SPHI</name>
<reference evidence="6" key="1">
    <citation type="journal article" date="2019" name="Int. J. Syst. Evol. Microbiol.">
        <title>The Global Catalogue of Microorganisms (GCM) 10K type strain sequencing project: providing services to taxonomists for standard genome sequencing and annotation.</title>
        <authorList>
            <consortium name="The Broad Institute Genomics Platform"/>
            <consortium name="The Broad Institute Genome Sequencing Center for Infectious Disease"/>
            <person name="Wu L."/>
            <person name="Ma J."/>
        </authorList>
    </citation>
    <scope>NUCLEOTIDE SEQUENCE [LARGE SCALE GENOMIC DNA]</scope>
    <source>
        <strain evidence="6">KCTC 42456</strain>
    </source>
</reference>
<dbReference type="InterPro" id="IPR036388">
    <property type="entry name" value="WH-like_DNA-bd_sf"/>
</dbReference>
<gene>
    <name evidence="5" type="ORF">ACFSSE_07080</name>
</gene>